<reference evidence="2" key="1">
    <citation type="submission" date="2021-06" db="EMBL/GenBank/DDBJ databases">
        <title>Parelaphostrongylus tenuis whole genome reference sequence.</title>
        <authorList>
            <person name="Garwood T.J."/>
            <person name="Larsen P.A."/>
            <person name="Fountain-Jones N.M."/>
            <person name="Garbe J.R."/>
            <person name="Macchietto M.G."/>
            <person name="Kania S.A."/>
            <person name="Gerhold R.W."/>
            <person name="Richards J.E."/>
            <person name="Wolf T.M."/>
        </authorList>
    </citation>
    <scope>NUCLEOTIDE SEQUENCE</scope>
    <source>
        <strain evidence="2">MNPRO001-30</strain>
        <tissue evidence="2">Meninges</tissue>
    </source>
</reference>
<protein>
    <submittedName>
        <fullName evidence="2">Uncharacterized protein</fullName>
    </submittedName>
</protein>
<name>A0AAD5MCA9_PARTN</name>
<sequence length="52" mass="6347">MENRLVRRKNVTTRHESQQTRKVDREKHLGDVSPLYQHPTDEEYLQTPLPYR</sequence>
<gene>
    <name evidence="2" type="ORF">KIN20_010256</name>
</gene>
<comment type="caution">
    <text evidence="2">The sequence shown here is derived from an EMBL/GenBank/DDBJ whole genome shotgun (WGS) entry which is preliminary data.</text>
</comment>
<dbReference type="EMBL" id="JAHQIW010001774">
    <property type="protein sequence ID" value="KAJ1353598.1"/>
    <property type="molecule type" value="Genomic_DNA"/>
</dbReference>
<feature type="compositionally biased region" description="Basic and acidic residues" evidence="1">
    <location>
        <begin position="13"/>
        <end position="30"/>
    </location>
</feature>
<feature type="compositionally biased region" description="Basic residues" evidence="1">
    <location>
        <begin position="1"/>
        <end position="12"/>
    </location>
</feature>
<proteinExistence type="predicted"/>
<dbReference type="AlphaFoldDB" id="A0AAD5MCA9"/>
<keyword evidence="3" id="KW-1185">Reference proteome</keyword>
<evidence type="ECO:0000256" key="1">
    <source>
        <dbReference type="SAM" id="MobiDB-lite"/>
    </source>
</evidence>
<accession>A0AAD5MCA9</accession>
<feature type="region of interest" description="Disordered" evidence="1">
    <location>
        <begin position="1"/>
        <end position="52"/>
    </location>
</feature>
<evidence type="ECO:0000313" key="2">
    <source>
        <dbReference type="EMBL" id="KAJ1353598.1"/>
    </source>
</evidence>
<organism evidence="2 3">
    <name type="scientific">Parelaphostrongylus tenuis</name>
    <name type="common">Meningeal worm</name>
    <dbReference type="NCBI Taxonomy" id="148309"/>
    <lineage>
        <taxon>Eukaryota</taxon>
        <taxon>Metazoa</taxon>
        <taxon>Ecdysozoa</taxon>
        <taxon>Nematoda</taxon>
        <taxon>Chromadorea</taxon>
        <taxon>Rhabditida</taxon>
        <taxon>Rhabditina</taxon>
        <taxon>Rhabditomorpha</taxon>
        <taxon>Strongyloidea</taxon>
        <taxon>Metastrongylidae</taxon>
        <taxon>Parelaphostrongylus</taxon>
    </lineage>
</organism>
<evidence type="ECO:0000313" key="3">
    <source>
        <dbReference type="Proteomes" id="UP001196413"/>
    </source>
</evidence>
<dbReference type="Proteomes" id="UP001196413">
    <property type="component" value="Unassembled WGS sequence"/>
</dbReference>